<evidence type="ECO:0000256" key="11">
    <source>
        <dbReference type="SAM" id="MobiDB-lite"/>
    </source>
</evidence>
<dbReference type="PROSITE" id="PS00028">
    <property type="entry name" value="ZINC_FINGER_C2H2_1"/>
    <property type="match status" value="2"/>
</dbReference>
<dbReference type="GO" id="GO:0000978">
    <property type="term" value="F:RNA polymerase II cis-regulatory region sequence-specific DNA binding"/>
    <property type="evidence" value="ECO:0007669"/>
    <property type="project" value="TreeGrafter"/>
</dbReference>
<name>A0AAW0NI16_9GOBI</name>
<keyword evidence="2" id="KW-0479">Metal-binding</keyword>
<feature type="region of interest" description="Disordered" evidence="11">
    <location>
        <begin position="178"/>
        <end position="203"/>
    </location>
</feature>
<dbReference type="InterPro" id="IPR051565">
    <property type="entry name" value="Sal_C2H2-zinc-finger"/>
</dbReference>
<dbReference type="SMART" id="SM00355">
    <property type="entry name" value="ZnF_C2H2"/>
    <property type="match status" value="2"/>
</dbReference>
<reference evidence="14" key="1">
    <citation type="submission" date="2024-04" db="EMBL/GenBank/DDBJ databases">
        <title>Salinicola lusitanus LLJ914,a marine bacterium isolated from the Okinawa Trough.</title>
        <authorList>
            <person name="Li J."/>
        </authorList>
    </citation>
    <scope>NUCLEOTIDE SEQUENCE [LARGE SCALE GENOMIC DNA]</scope>
</reference>
<protein>
    <recommendedName>
        <fullName evidence="12">C2H2-type domain-containing protein</fullName>
    </recommendedName>
</protein>
<evidence type="ECO:0000256" key="10">
    <source>
        <dbReference type="PROSITE-ProRule" id="PRU00042"/>
    </source>
</evidence>
<comment type="similarity">
    <text evidence="9">Belongs to the sal C2H2-type zinc-finger protein family.</text>
</comment>
<keyword evidence="14" id="KW-1185">Reference proteome</keyword>
<keyword evidence="8" id="KW-0539">Nucleus</keyword>
<feature type="domain" description="C2H2-type" evidence="12">
    <location>
        <begin position="200"/>
        <end position="227"/>
    </location>
</feature>
<feature type="compositionally biased region" description="Low complexity" evidence="11">
    <location>
        <begin position="178"/>
        <end position="189"/>
    </location>
</feature>
<keyword evidence="5" id="KW-0862">Zinc</keyword>
<comment type="caution">
    <text evidence="13">The sequence shown here is derived from an EMBL/GenBank/DDBJ whole genome shotgun (WGS) entry which is preliminary data.</text>
</comment>
<feature type="domain" description="C2H2-type" evidence="12">
    <location>
        <begin position="228"/>
        <end position="255"/>
    </location>
</feature>
<dbReference type="GO" id="GO:0000981">
    <property type="term" value="F:DNA-binding transcription factor activity, RNA polymerase II-specific"/>
    <property type="evidence" value="ECO:0007669"/>
    <property type="project" value="TreeGrafter"/>
</dbReference>
<dbReference type="Pfam" id="PF00096">
    <property type="entry name" value="zf-C2H2"/>
    <property type="match status" value="2"/>
</dbReference>
<dbReference type="Gene3D" id="3.30.160.60">
    <property type="entry name" value="Classic Zinc Finger"/>
    <property type="match status" value="2"/>
</dbReference>
<evidence type="ECO:0000259" key="12">
    <source>
        <dbReference type="PROSITE" id="PS50157"/>
    </source>
</evidence>
<evidence type="ECO:0000256" key="8">
    <source>
        <dbReference type="ARBA" id="ARBA00023242"/>
    </source>
</evidence>
<feature type="compositionally biased region" description="Polar residues" evidence="11">
    <location>
        <begin position="82"/>
        <end position="96"/>
    </location>
</feature>
<dbReference type="AlphaFoldDB" id="A0AAW0NI16"/>
<evidence type="ECO:0000256" key="7">
    <source>
        <dbReference type="ARBA" id="ARBA00023163"/>
    </source>
</evidence>
<keyword evidence="7" id="KW-0804">Transcription</keyword>
<keyword evidence="6" id="KW-0805">Transcription regulation</keyword>
<evidence type="ECO:0000256" key="4">
    <source>
        <dbReference type="ARBA" id="ARBA00022771"/>
    </source>
</evidence>
<dbReference type="GO" id="GO:0005634">
    <property type="term" value="C:nucleus"/>
    <property type="evidence" value="ECO:0007669"/>
    <property type="project" value="UniProtKB-SubCell"/>
</dbReference>
<evidence type="ECO:0000256" key="3">
    <source>
        <dbReference type="ARBA" id="ARBA00022737"/>
    </source>
</evidence>
<evidence type="ECO:0000256" key="2">
    <source>
        <dbReference type="ARBA" id="ARBA00022723"/>
    </source>
</evidence>
<dbReference type="EMBL" id="JBBPFD010000014">
    <property type="protein sequence ID" value="KAK7898454.1"/>
    <property type="molecule type" value="Genomic_DNA"/>
</dbReference>
<keyword evidence="4 10" id="KW-0863">Zinc-finger</keyword>
<dbReference type="GO" id="GO:0008270">
    <property type="term" value="F:zinc ion binding"/>
    <property type="evidence" value="ECO:0007669"/>
    <property type="project" value="UniProtKB-KW"/>
</dbReference>
<evidence type="ECO:0000256" key="5">
    <source>
        <dbReference type="ARBA" id="ARBA00022833"/>
    </source>
</evidence>
<evidence type="ECO:0000313" key="14">
    <source>
        <dbReference type="Proteomes" id="UP001460270"/>
    </source>
</evidence>
<keyword evidence="3" id="KW-0677">Repeat</keyword>
<dbReference type="SUPFAM" id="SSF57667">
    <property type="entry name" value="beta-beta-alpha zinc fingers"/>
    <property type="match status" value="1"/>
</dbReference>
<dbReference type="PROSITE" id="PS50157">
    <property type="entry name" value="ZINC_FINGER_C2H2_2"/>
    <property type="match status" value="2"/>
</dbReference>
<dbReference type="Proteomes" id="UP001460270">
    <property type="component" value="Unassembled WGS sequence"/>
</dbReference>
<feature type="compositionally biased region" description="Basic and acidic residues" evidence="11">
    <location>
        <begin position="101"/>
        <end position="114"/>
    </location>
</feature>
<evidence type="ECO:0000313" key="13">
    <source>
        <dbReference type="EMBL" id="KAK7898454.1"/>
    </source>
</evidence>
<comment type="subcellular location">
    <subcellularLocation>
        <location evidence="1">Nucleus</location>
    </subcellularLocation>
</comment>
<proteinExistence type="inferred from homology"/>
<dbReference type="InterPro" id="IPR013087">
    <property type="entry name" value="Znf_C2H2_type"/>
</dbReference>
<gene>
    <name evidence="13" type="ORF">WMY93_019307</name>
</gene>
<accession>A0AAW0NI16</accession>
<dbReference type="FunFam" id="3.30.160.60:FF:000130">
    <property type="entry name" value="Spalt-like transcription factor 4"/>
    <property type="match status" value="1"/>
</dbReference>
<dbReference type="PANTHER" id="PTHR23233">
    <property type="entry name" value="SAL-LIKE PROTEIN"/>
    <property type="match status" value="1"/>
</dbReference>
<sequence length="365" mass="39590">MDEEEEDNLEESFYSSTKTSFSSLAALENQMKSIDNTYKLLTNGFNEKSSEKSPVSPDEARIRSPVLSKSGGGCREDLAPSSVKTELSQSLTNTAETIGPEQRETQSSKPSVKEETPYCMSFHFSPAVGQSTASLVTSSTPLALLKPELNGHPVISSELQPPPPAPFSVHVPPAYPSSVSPGPPLSLLGPTPPRRTPKQHNCNACGKNFSSASALQIHERTHTGEKPFVCSVCGRAFTTKGNLKVHMGTHMWNNAPARRGRRLSVENPLALLGGDTLKFGDMFQKDLGSRSVDPSFWSRYASAITNSLGLKNNEISVIQNRALPQIHPLSVERSSAPISLTKSMELGNNRHFSMLIDDSKEIGIN</sequence>
<evidence type="ECO:0000256" key="6">
    <source>
        <dbReference type="ARBA" id="ARBA00023015"/>
    </source>
</evidence>
<organism evidence="13 14">
    <name type="scientific">Mugilogobius chulae</name>
    <name type="common">yellowstripe goby</name>
    <dbReference type="NCBI Taxonomy" id="88201"/>
    <lineage>
        <taxon>Eukaryota</taxon>
        <taxon>Metazoa</taxon>
        <taxon>Chordata</taxon>
        <taxon>Craniata</taxon>
        <taxon>Vertebrata</taxon>
        <taxon>Euteleostomi</taxon>
        <taxon>Actinopterygii</taxon>
        <taxon>Neopterygii</taxon>
        <taxon>Teleostei</taxon>
        <taxon>Neoteleostei</taxon>
        <taxon>Acanthomorphata</taxon>
        <taxon>Gobiaria</taxon>
        <taxon>Gobiiformes</taxon>
        <taxon>Gobioidei</taxon>
        <taxon>Gobiidae</taxon>
        <taxon>Gobionellinae</taxon>
        <taxon>Mugilogobius</taxon>
    </lineage>
</organism>
<evidence type="ECO:0000256" key="9">
    <source>
        <dbReference type="ARBA" id="ARBA00038474"/>
    </source>
</evidence>
<dbReference type="FunFam" id="3.30.160.60:FF:000079">
    <property type="entry name" value="Spalt-like transcription factor 3"/>
    <property type="match status" value="1"/>
</dbReference>
<evidence type="ECO:0000256" key="1">
    <source>
        <dbReference type="ARBA" id="ARBA00004123"/>
    </source>
</evidence>
<dbReference type="PANTHER" id="PTHR23233:SF84">
    <property type="entry name" value="FI23031P1"/>
    <property type="match status" value="1"/>
</dbReference>
<feature type="region of interest" description="Disordered" evidence="11">
    <location>
        <begin position="45"/>
        <end position="114"/>
    </location>
</feature>
<dbReference type="InterPro" id="IPR036236">
    <property type="entry name" value="Znf_C2H2_sf"/>
</dbReference>